<name>A0ABP0UAJ0_9BRYO</name>
<gene>
    <name evidence="1" type="ORF">CSSPTR1EN2_LOCUS13478</name>
</gene>
<evidence type="ECO:0000313" key="2">
    <source>
        <dbReference type="Proteomes" id="UP001497512"/>
    </source>
</evidence>
<proteinExistence type="predicted"/>
<dbReference type="Proteomes" id="UP001497512">
    <property type="component" value="Chromosome 2"/>
</dbReference>
<reference evidence="1" key="1">
    <citation type="submission" date="2024-02" db="EMBL/GenBank/DDBJ databases">
        <authorList>
            <consortium name="ELIXIR-Norway"/>
            <consortium name="Elixir Norway"/>
        </authorList>
    </citation>
    <scope>NUCLEOTIDE SEQUENCE</scope>
</reference>
<protein>
    <submittedName>
        <fullName evidence="1">Uncharacterized protein</fullName>
    </submittedName>
</protein>
<sequence>MTTQECRGASYQATEHFAHSMASPAILVHSSKGSKLIQTLPVSKAIVLLLGTIESKTTRRGRNEACNWCIVFMSADSKVHAAEEETRFSGFGDADENDLQVLKATVMMLMNTIPTFITNIMSLADKAPDGATTACAGHSGTASVNDSS</sequence>
<keyword evidence="2" id="KW-1185">Reference proteome</keyword>
<dbReference type="EMBL" id="OZ019894">
    <property type="protein sequence ID" value="CAK9216453.1"/>
    <property type="molecule type" value="Genomic_DNA"/>
</dbReference>
<evidence type="ECO:0000313" key="1">
    <source>
        <dbReference type="EMBL" id="CAK9216453.1"/>
    </source>
</evidence>
<accession>A0ABP0UAJ0</accession>
<organism evidence="1 2">
    <name type="scientific">Sphagnum troendelagicum</name>
    <dbReference type="NCBI Taxonomy" id="128251"/>
    <lineage>
        <taxon>Eukaryota</taxon>
        <taxon>Viridiplantae</taxon>
        <taxon>Streptophyta</taxon>
        <taxon>Embryophyta</taxon>
        <taxon>Bryophyta</taxon>
        <taxon>Sphagnophytina</taxon>
        <taxon>Sphagnopsida</taxon>
        <taxon>Sphagnales</taxon>
        <taxon>Sphagnaceae</taxon>
        <taxon>Sphagnum</taxon>
    </lineage>
</organism>